<dbReference type="Proteomes" id="UP000746595">
    <property type="component" value="Unassembled WGS sequence"/>
</dbReference>
<keyword evidence="2 5" id="KW-0645">Protease</keyword>
<evidence type="ECO:0000313" key="10">
    <source>
        <dbReference type="EMBL" id="NKG20989.1"/>
    </source>
</evidence>
<feature type="chain" id="PRO_5047504891" evidence="8">
    <location>
        <begin position="33"/>
        <end position="1095"/>
    </location>
</feature>
<dbReference type="CDD" id="cd07474">
    <property type="entry name" value="Peptidases_S8_subtilisin_Vpr-like"/>
    <property type="match status" value="1"/>
</dbReference>
<dbReference type="InterPro" id="IPR023827">
    <property type="entry name" value="Peptidase_S8_Asp-AS"/>
</dbReference>
<evidence type="ECO:0000256" key="7">
    <source>
        <dbReference type="SAM" id="MobiDB-lite"/>
    </source>
</evidence>
<dbReference type="PROSITE" id="PS00136">
    <property type="entry name" value="SUBTILASE_ASP"/>
    <property type="match status" value="1"/>
</dbReference>
<feature type="domain" description="Peptidase S8/S53" evidence="9">
    <location>
        <begin position="190"/>
        <end position="660"/>
    </location>
</feature>
<dbReference type="PROSITE" id="PS00138">
    <property type="entry name" value="SUBTILASE_SER"/>
    <property type="match status" value="1"/>
</dbReference>
<dbReference type="InterPro" id="IPR036852">
    <property type="entry name" value="Peptidase_S8/S53_dom_sf"/>
</dbReference>
<evidence type="ECO:0000256" key="5">
    <source>
        <dbReference type="PROSITE-ProRule" id="PRU01240"/>
    </source>
</evidence>
<dbReference type="InterPro" id="IPR034213">
    <property type="entry name" value="S8_Vpr-like"/>
</dbReference>
<organism evidence="10 11">
    <name type="scientific">Paeniglutamicibacter terrestris</name>
    <dbReference type="NCBI Taxonomy" id="2723403"/>
    <lineage>
        <taxon>Bacteria</taxon>
        <taxon>Bacillati</taxon>
        <taxon>Actinomycetota</taxon>
        <taxon>Actinomycetes</taxon>
        <taxon>Micrococcales</taxon>
        <taxon>Micrococcaceae</taxon>
        <taxon>Paeniglutamicibacter</taxon>
    </lineage>
</organism>
<dbReference type="EMBL" id="JAAWVT010000004">
    <property type="protein sequence ID" value="NKG20989.1"/>
    <property type="molecule type" value="Genomic_DNA"/>
</dbReference>
<evidence type="ECO:0000256" key="8">
    <source>
        <dbReference type="SAM" id="SignalP"/>
    </source>
</evidence>
<keyword evidence="4 5" id="KW-0720">Serine protease</keyword>
<evidence type="ECO:0000256" key="2">
    <source>
        <dbReference type="ARBA" id="ARBA00022670"/>
    </source>
</evidence>
<dbReference type="Gene3D" id="3.50.30.30">
    <property type="match status" value="1"/>
</dbReference>
<dbReference type="InterPro" id="IPR023828">
    <property type="entry name" value="Peptidase_S8_Ser-AS"/>
</dbReference>
<comment type="similarity">
    <text evidence="1 5 6">Belongs to the peptidase S8 family.</text>
</comment>
<evidence type="ECO:0000256" key="3">
    <source>
        <dbReference type="ARBA" id="ARBA00022801"/>
    </source>
</evidence>
<dbReference type="InterPro" id="IPR050131">
    <property type="entry name" value="Peptidase_S8_subtilisin-like"/>
</dbReference>
<feature type="region of interest" description="Disordered" evidence="7">
    <location>
        <begin position="573"/>
        <end position="595"/>
    </location>
</feature>
<accession>A0ABX1G4P5</accession>
<dbReference type="PROSITE" id="PS51892">
    <property type="entry name" value="SUBTILASE"/>
    <property type="match status" value="1"/>
</dbReference>
<reference evidence="10 11" key="1">
    <citation type="submission" date="2020-04" db="EMBL/GenBank/DDBJ databases">
        <title>Paeniglutamicibacter sp. ANT13_2, a novel actinomycete isolated from sediment in Antarctica.</title>
        <authorList>
            <person name="Sakdapetsiri C."/>
            <person name="Pinyakong O."/>
        </authorList>
    </citation>
    <scope>NUCLEOTIDE SEQUENCE [LARGE SCALE GENOMIC DNA]</scope>
    <source>
        <strain evidence="10 11">ANT13_2</strain>
    </source>
</reference>
<evidence type="ECO:0000256" key="6">
    <source>
        <dbReference type="RuleBase" id="RU003355"/>
    </source>
</evidence>
<protein>
    <submittedName>
        <fullName evidence="10">S8 family serine peptidase</fullName>
    </submittedName>
</protein>
<gene>
    <name evidence="10" type="ORF">HED64_09775</name>
</gene>
<evidence type="ECO:0000313" key="11">
    <source>
        <dbReference type="Proteomes" id="UP000746595"/>
    </source>
</evidence>
<evidence type="ECO:0000256" key="1">
    <source>
        <dbReference type="ARBA" id="ARBA00011073"/>
    </source>
</evidence>
<dbReference type="Gene3D" id="3.40.50.200">
    <property type="entry name" value="Peptidase S8/S53 domain"/>
    <property type="match status" value="1"/>
</dbReference>
<feature type="compositionally biased region" description="Polar residues" evidence="7">
    <location>
        <begin position="573"/>
        <end position="587"/>
    </location>
</feature>
<dbReference type="InterPro" id="IPR000209">
    <property type="entry name" value="Peptidase_S8/S53_dom"/>
</dbReference>
<feature type="active site" description="Charge relay system" evidence="5">
    <location>
        <position position="625"/>
    </location>
</feature>
<dbReference type="RefSeq" id="WP_168151825.1">
    <property type="nucleotide sequence ID" value="NZ_JAAWVT010000004.1"/>
</dbReference>
<evidence type="ECO:0000256" key="4">
    <source>
        <dbReference type="ARBA" id="ARBA00022825"/>
    </source>
</evidence>
<keyword evidence="3 5" id="KW-0378">Hydrolase</keyword>
<keyword evidence="11" id="KW-1185">Reference proteome</keyword>
<dbReference type="PANTHER" id="PTHR43806">
    <property type="entry name" value="PEPTIDASE S8"/>
    <property type="match status" value="1"/>
</dbReference>
<keyword evidence="8" id="KW-0732">Signal</keyword>
<dbReference type="PROSITE" id="PS00137">
    <property type="entry name" value="SUBTILASE_HIS"/>
    <property type="match status" value="1"/>
</dbReference>
<evidence type="ECO:0000259" key="9">
    <source>
        <dbReference type="Pfam" id="PF00082"/>
    </source>
</evidence>
<dbReference type="InterPro" id="IPR015500">
    <property type="entry name" value="Peptidase_S8_subtilisin-rel"/>
</dbReference>
<sequence>MLTPRRHKLARTILASASGLALAVTMSVPSLAAPPTIDVAPNGDSPSIGGLATKSLQDLKVAGPLSTASGEVSVFVQFEGQGAFTATQPDSAKKPHGKTTKNAGKVKEIRNDIKAKGKSAAAQAKADVIYSTTNSIPGVALRGDAEALRALASRSDVKKITAIVPKSPENKNADIDTRALQAWSALKETGEGVTIAVLDTGIDYTHAGFGGPGTVDGYKQAQDSTALPAADSGLYDPAKFIGGWDLVGDNYNADPDAEDYQPVPQPDANPLDCAAAGHGSHVAGSAAGYGVNADGSTFTGDYTKLTADDVAAMRIGPGSAPEAALVGIRVFGCGGSSSVVGQALDYVLDPNNDGNFDDRAQIVNMSLGSDHSPADDPENDIVNSLTDLGILSVVASGNAGDVTDVGGSPGNARSALTVANSVATKVTLDGITVNAPAENAGTAAGQYSSNFNYTAADPAALSGAVVMAPESNAFGCDPFEAGSLTGKWVWLQWSENLEFPCGSGTRFNNAEAAGATGVILDSEVSVFEAGIAGNATIPGAQFTKAYSDSLRPAAQAGTLNVTLDPALVGTASSDSGLGDTLNSSSSRGVHGSEGVVKPDIAAPGTLIGSVGVGTGNAPAVMSGTSMATPHAAGIAALVAGSGNYTAYQIKSIMMNTATADVLAANGEAYGPNRVGSGRVIADAALETPVYAFATADPDLTSVSFGVIEVDKKKYSATKSITVVNKSDKSQTYKVAYLPATKIPGASYTLSQKSVKLAAGATTNVKVTLNVDANKYAKTIDPTMDTEQLGLPRAWVADVSGRVELTSSTAPTLRVPVHAAPKLVSDMAAKKASFAKGATTGTIKLAGDDVVAGSGATQVRSLVSAFELGASSTKLPASADEVPGAREMDLQHVGAATTAPSTGAADGLLNFGVSTWGNWAHLAGGTEIDIEIDTNGDGEADFVTFNTVADGLDADLVATYSLNPVKQVDLQLLNGLGGDVDSNTFDTNVAGFPVSLAALGLTGSDAPISYRVYSYSQYNSDETGANVPVDATDWIDFNAIKPALSFAGEGTVFADLNKSQLKATVASTDTKAKALLLHLHNSSGQRAQVLDVQPRK</sequence>
<dbReference type="PANTHER" id="PTHR43806:SF11">
    <property type="entry name" value="CEREVISIN-RELATED"/>
    <property type="match status" value="1"/>
</dbReference>
<comment type="caution">
    <text evidence="10">The sequence shown here is derived from an EMBL/GenBank/DDBJ whole genome shotgun (WGS) entry which is preliminary data.</text>
</comment>
<proteinExistence type="inferred from homology"/>
<dbReference type="Pfam" id="PF00082">
    <property type="entry name" value="Peptidase_S8"/>
    <property type="match status" value="1"/>
</dbReference>
<dbReference type="PRINTS" id="PR00723">
    <property type="entry name" value="SUBTILISIN"/>
</dbReference>
<dbReference type="SUPFAM" id="SSF52743">
    <property type="entry name" value="Subtilisin-like"/>
    <property type="match status" value="1"/>
</dbReference>
<dbReference type="InterPro" id="IPR022398">
    <property type="entry name" value="Peptidase_S8_His-AS"/>
</dbReference>
<feature type="active site" description="Charge relay system" evidence="5">
    <location>
        <position position="278"/>
    </location>
</feature>
<name>A0ABX1G4P5_9MICC</name>
<feature type="active site" description="Charge relay system" evidence="5">
    <location>
        <position position="199"/>
    </location>
</feature>
<feature type="signal peptide" evidence="8">
    <location>
        <begin position="1"/>
        <end position="32"/>
    </location>
</feature>